<feature type="domain" description="Transposase IS204/IS1001/IS1096/IS1165 DDE" evidence="1">
    <location>
        <begin position="74"/>
        <end position="266"/>
    </location>
</feature>
<dbReference type="Proteomes" id="UP000199073">
    <property type="component" value="Unassembled WGS sequence"/>
</dbReference>
<accession>A0A1H0T0G4</accession>
<evidence type="ECO:0000313" key="3">
    <source>
        <dbReference type="Proteomes" id="UP000199073"/>
    </source>
</evidence>
<organism evidence="2 3">
    <name type="scientific">Desulforhopalus singaporensis</name>
    <dbReference type="NCBI Taxonomy" id="91360"/>
    <lineage>
        <taxon>Bacteria</taxon>
        <taxon>Pseudomonadati</taxon>
        <taxon>Thermodesulfobacteriota</taxon>
        <taxon>Desulfobulbia</taxon>
        <taxon>Desulfobulbales</taxon>
        <taxon>Desulfocapsaceae</taxon>
        <taxon>Desulforhopalus</taxon>
    </lineage>
</organism>
<dbReference type="AlphaFoldDB" id="A0A1H0T0G4"/>
<dbReference type="InterPro" id="IPR002560">
    <property type="entry name" value="Transposase_DDE"/>
</dbReference>
<dbReference type="PANTHER" id="PTHR33498">
    <property type="entry name" value="TRANSPOSASE FOR INSERTION SEQUENCE ELEMENT IS1557"/>
    <property type="match status" value="1"/>
</dbReference>
<evidence type="ECO:0000313" key="2">
    <source>
        <dbReference type="EMBL" id="SDP47464.1"/>
    </source>
</evidence>
<evidence type="ECO:0000259" key="1">
    <source>
        <dbReference type="Pfam" id="PF01610"/>
    </source>
</evidence>
<dbReference type="InterPro" id="IPR047951">
    <property type="entry name" value="Transpos_ISL3"/>
</dbReference>
<gene>
    <name evidence="2" type="ORF">SAMN05660330_02889</name>
</gene>
<dbReference type="RefSeq" id="WP_092224048.1">
    <property type="nucleotide sequence ID" value="NZ_FNJI01000021.1"/>
</dbReference>
<keyword evidence="3" id="KW-1185">Reference proteome</keyword>
<dbReference type="PANTHER" id="PTHR33498:SF1">
    <property type="entry name" value="TRANSPOSASE FOR INSERTION SEQUENCE ELEMENT IS1557"/>
    <property type="match status" value="1"/>
</dbReference>
<dbReference type="Pfam" id="PF01610">
    <property type="entry name" value="DDE_Tnp_ISL3"/>
    <property type="match status" value="1"/>
</dbReference>
<reference evidence="2 3" key="1">
    <citation type="submission" date="2016-10" db="EMBL/GenBank/DDBJ databases">
        <authorList>
            <person name="de Groot N.N."/>
        </authorList>
    </citation>
    <scope>NUCLEOTIDE SEQUENCE [LARGE SCALE GENOMIC DNA]</scope>
    <source>
        <strain evidence="2 3">DSM 12130</strain>
    </source>
</reference>
<dbReference type="OrthoDB" id="1014181at2"/>
<protein>
    <submittedName>
        <fullName evidence="2">Transposase</fullName>
    </submittedName>
</protein>
<name>A0A1H0T0G4_9BACT</name>
<sequence length="278" mass="32263">MDGIFNTRMNGIKKWNRSTEPLKSNVFYTCSRGFSNADAAHESGISVASVERYYHQMVMQKISHQKNRLCPRYIGIDEHRFSKKIGFVTTFCNLEKHRVFDISPGRSEAELLPFLKSLKGRKRVKVICMDMHAPYRKMVRRWFPNAKIVADRFHVIKLINLHFAKTCKLIDEENLAWGRGGLIRIMCTRSENLSSSKREKLEHYLEKQPAIKSLWLFSQDLADLFRNKGKNPPACKKLIHDLLERNEMLRASPFRPMQTLGKTLMNLAEPCGSNVSFL</sequence>
<proteinExistence type="predicted"/>
<dbReference type="EMBL" id="FNJI01000021">
    <property type="protein sequence ID" value="SDP47464.1"/>
    <property type="molecule type" value="Genomic_DNA"/>
</dbReference>